<reference evidence="5" key="2">
    <citation type="submission" date="2019-02" db="EMBL/GenBank/DDBJ databases">
        <authorList>
            <person name="Chen S.-C."/>
            <person name="Chien H.-H."/>
            <person name="Lai M.-C."/>
        </authorList>
    </citation>
    <scope>NUCLEOTIDE SEQUENCE</scope>
    <source>
        <strain evidence="5">N2F9704</strain>
    </source>
</reference>
<feature type="domain" description="Carbohydrate-binding/sugar hydrolysis" evidence="4">
    <location>
        <begin position="773"/>
        <end position="909"/>
    </location>
</feature>
<dbReference type="NCBIfam" id="TIGR04213">
    <property type="entry name" value="PGF_pre_PGF"/>
    <property type="match status" value="1"/>
</dbReference>
<dbReference type="KEGG" id="maqe:RJ40_03100"/>
<evidence type="ECO:0000256" key="1">
    <source>
        <dbReference type="ARBA" id="ARBA00022737"/>
    </source>
</evidence>
<feature type="region of interest" description="Disordered" evidence="2">
    <location>
        <begin position="1704"/>
        <end position="1731"/>
    </location>
</feature>
<dbReference type="InterPro" id="IPR011050">
    <property type="entry name" value="Pectin_lyase_fold/virulence"/>
</dbReference>
<proteinExistence type="predicted"/>
<dbReference type="Gene3D" id="2.160.20.10">
    <property type="entry name" value="Single-stranded right-handed beta-helix, Pectin lyase-like"/>
    <property type="match status" value="1"/>
</dbReference>
<dbReference type="Pfam" id="PF02368">
    <property type="entry name" value="Big_2"/>
    <property type="match status" value="5"/>
</dbReference>
<dbReference type="Pfam" id="PF13229">
    <property type="entry name" value="Beta_helix"/>
    <property type="match status" value="1"/>
</dbReference>
<evidence type="ECO:0000259" key="4">
    <source>
        <dbReference type="SMART" id="SM00722"/>
    </source>
</evidence>
<dbReference type="InterPro" id="IPR003343">
    <property type="entry name" value="Big_2"/>
</dbReference>
<dbReference type="Proteomes" id="UP001042704">
    <property type="component" value="Chromosome"/>
</dbReference>
<dbReference type="SMART" id="SM00635">
    <property type="entry name" value="BID_2"/>
    <property type="match status" value="5"/>
</dbReference>
<feature type="domain" description="BIG2" evidence="3">
    <location>
        <begin position="260"/>
        <end position="341"/>
    </location>
</feature>
<dbReference type="InterPro" id="IPR012334">
    <property type="entry name" value="Pectin_lyas_fold"/>
</dbReference>
<dbReference type="Gene3D" id="2.60.40.1080">
    <property type="match status" value="5"/>
</dbReference>
<protein>
    <submittedName>
        <fullName evidence="5">PGF-pre-PGF domain-containing protein</fullName>
    </submittedName>
</protein>
<dbReference type="PANTHER" id="PTHR23019">
    <property type="entry name" value="NUCLEAR PORE MEMBRANE GLYCOPROTEIN GP210-RELATED"/>
    <property type="match status" value="1"/>
</dbReference>
<dbReference type="InterPro" id="IPR026453">
    <property type="entry name" value="PGF_pre_PGF"/>
</dbReference>
<reference evidence="5" key="1">
    <citation type="journal article" date="2001" name="Int. J. Syst. Evol. Microbiol.">
        <title>Methanofollis aquaemaris sp. nov., a methanogen isolated from an aquaculture fish pond.</title>
        <authorList>
            <person name="Lai M.C."/>
            <person name="Chen S.C."/>
        </authorList>
    </citation>
    <scope>NUCLEOTIDE SEQUENCE</scope>
    <source>
        <strain evidence="5">N2F9704</strain>
    </source>
</reference>
<name>A0A8A3S3V7_9EURY</name>
<sequence length="1923" mass="202305">MRSVGTLIAAAMLVLLIALVITPAAAEPLPDYRHIHVQVANDGGARFDTFGNDTYYIKCDGGGLNAMHVTTDPEVRKGQVTNSPDQSGTIYFTNTGGRGYNDEVVLLLAVNGTIPDDFAVHITSSGYRWSPGSLDDKEYVEGAVDETFTRDDFIYGPQLWRPSPKPDNYPIFDGQDMSDTENTFRLMFVDLGVGHISGDSNTTDLGAARVDYTFENLETFAAFDIYGYCKASNQDDGISWTNCVTGVGSSGYTVRGIPRVVTALTLAPTSVVLGTGETLQFNATAYDQNNQVMPGASLLWSSSNETVGTVDAHTGLFTANAAGTTTVTVAGGDATATAEVTVTEDTPEVASIVITPQSPTVIIDKTLQFSASASDADGRPIPGAEVVWSSSNETVGTIDTAGLFRAHVEGETTITAKSGAIVAETLVSVMKTPPPTSITLDPHELSSLYPDEAVQFTATAVDASGAEMDGLKLTWTSSNETVGTVDEDGLFTALAAGKTSVKAAFGGVSDTVNVTVQTAPDWTLTLEGAGIETVNRSGFIDISTENPASCTSSGNFWEGTSLSSLVGLIDDDDPATLNETLASKNYKVTITYEKRGRDRTVDIFSDKLGGDSVPVVANKLDGKEIRPGTYWPIVIQDGYSQYAIVKKIQLDLPRPAKVTITPSLLVLKEGRTGTFSAATLDQYGNTMPTSVYTWTSSNETVGTVDENGTFNAIKEGTTTVTASDKGVTGSATVRVIPASHEPAVRYVDPSGSGDFTTIQAAVDGVYDYDNIVVKNGTYNESVTVNKFLTIRSEHGPEGTVVHAPTPLQDVFTVTVDGVTIEGFTIEGGQTGPGRNYASIKLNGADHCTLTNNVMGISKWGIALLGAEKTVIAGNVFDQNGYAGIYMEDSPNSTIRENTFTDCNNGVYARNPCENTTVVGNTISSTAEKKGCATGISLSAKGNLIRENVISGARTSAMRLDGITETTVADNVLIGGSVSGLYGIYLNGVSEGNTFTGNTIDAYGRGIGLMAGYTGGRVGGPMNNVFSSNCIVNSSINAFYIAGDTTKDNVFFLNEFINNKGTIFGDIAQVWQSSAPVEYFYNGKVYTGIVGNYWDTPRVTDTDGNGIVDTAYAITPANIENYPLALPVVVYATGSDRSSVSVTPCISLVNDGGRQTFTAARYNETGARVAGVSFAWSSSNETVGTVNDHGVFSAHTPGRTYVTATSGGMPGIAMVTVMPGGGVLSDYNNIYVTVANDAGVRFNDFKGYYDNTCYNIRFAGENRGLNALHISTDPNVAGGQVTVTDTQSGVFYVTDTGGKGYDDDIILMLAVNGTVPQDLTVRVKASGYSWTPDMSPERSNKAPLADEITYNLCSLDETFTVNDFIYGPQIWRPCGNPDYPVFAGQNMTDTEDTFRFMFIDLNAGVLGSGSGIPGLNDSGAVRVEYTIENLENRAAFNAYAYCANSNNGKTMVAWTNDLCRPEMSGYSVLGWALAPQEDQKTEKSVLDVPGCTVKNGGDGKKNISVDTSIDGVTVSGNEIKIRRDTFNLTITTTGNTSVSGTTVEGALDGIRLDTNPIDLDAGAAGVVTGSIAANLTNLPEGAELRTTITRNASTDAQSAFQLAASSDGLKVDAVAYTMNIVKTNLANGQDIADATITMTVSPAWVDAHGGVDAVRIIRSAEDGTKEVLKTVLVGTDADGNMVFEAFSPKGLSIFGLTAVSATSSGGEPVGSSSSSSGGSGSSDVTSISGSLPAGESQTFAVSKTAISRITVEAYDSINDMLVTVKKASLPKDVPKPESQTYQLIDASLYHTDPAAIAGVTLEFAVPTTWLKAHGLSTANIVLLQYEDGAWKPLKTTFVKEENGLALYSAEASGFSYFAIASGETTSAAGQAGETVTPTPVVTDAPAPAVEETTAPATAAPTQKSPIPWFLSIVAIGALFLLKRD</sequence>
<dbReference type="SMART" id="SM00710">
    <property type="entry name" value="PbH1"/>
    <property type="match status" value="9"/>
</dbReference>
<feature type="compositionally biased region" description="Low complexity" evidence="2">
    <location>
        <begin position="1704"/>
        <end position="1729"/>
    </location>
</feature>
<keyword evidence="1" id="KW-0677">Repeat</keyword>
<dbReference type="NCBIfam" id="TIGR03804">
    <property type="entry name" value="para_beta_helix"/>
    <property type="match status" value="1"/>
</dbReference>
<dbReference type="RefSeq" id="WP_265581907.1">
    <property type="nucleotide sequence ID" value="NZ_CP036172.1"/>
</dbReference>
<dbReference type="SMART" id="SM00722">
    <property type="entry name" value="CASH"/>
    <property type="match status" value="1"/>
</dbReference>
<evidence type="ECO:0000259" key="3">
    <source>
        <dbReference type="SMART" id="SM00635"/>
    </source>
</evidence>
<dbReference type="GeneID" id="76423319"/>
<dbReference type="InterPro" id="IPR039448">
    <property type="entry name" value="Beta_helix"/>
</dbReference>
<dbReference type="InterPro" id="IPR008964">
    <property type="entry name" value="Invasin/intimin_cell_adhesion"/>
</dbReference>
<feature type="domain" description="BIG2" evidence="3">
    <location>
        <begin position="434"/>
        <end position="515"/>
    </location>
</feature>
<dbReference type="InterPro" id="IPR006626">
    <property type="entry name" value="PbH1"/>
</dbReference>
<evidence type="ECO:0000313" key="5">
    <source>
        <dbReference type="EMBL" id="QSZ66559.1"/>
    </source>
</evidence>
<dbReference type="SUPFAM" id="SSF51126">
    <property type="entry name" value="Pectin lyase-like"/>
    <property type="match status" value="1"/>
</dbReference>
<dbReference type="PANTHER" id="PTHR23019:SF0">
    <property type="entry name" value="NUCLEAR PORE MEMBRANE GLYCOPROTEIN 210"/>
    <property type="match status" value="1"/>
</dbReference>
<dbReference type="InterPro" id="IPR006633">
    <property type="entry name" value="Carb-bd_sugar_hydrolysis-dom"/>
</dbReference>
<dbReference type="EMBL" id="CP036172">
    <property type="protein sequence ID" value="QSZ66559.1"/>
    <property type="molecule type" value="Genomic_DNA"/>
</dbReference>
<accession>A0A8A3S3V7</accession>
<feature type="domain" description="BIG2" evidence="3">
    <location>
        <begin position="348"/>
        <end position="428"/>
    </location>
</feature>
<dbReference type="InterPro" id="IPR022441">
    <property type="entry name" value="Para_beta_helix_rpt-2"/>
</dbReference>
<gene>
    <name evidence="5" type="ORF">RJ40_03100</name>
</gene>
<keyword evidence="6" id="KW-1185">Reference proteome</keyword>
<evidence type="ECO:0000256" key="2">
    <source>
        <dbReference type="SAM" id="MobiDB-lite"/>
    </source>
</evidence>
<dbReference type="SUPFAM" id="SSF49373">
    <property type="entry name" value="Invasin/intimin cell-adhesion fragments"/>
    <property type="match status" value="5"/>
</dbReference>
<feature type="domain" description="BIG2" evidence="3">
    <location>
        <begin position="1135"/>
        <end position="1215"/>
    </location>
</feature>
<organism evidence="5 6">
    <name type="scientific">Methanofollis aquaemaris</name>
    <dbReference type="NCBI Taxonomy" id="126734"/>
    <lineage>
        <taxon>Archaea</taxon>
        <taxon>Methanobacteriati</taxon>
        <taxon>Methanobacteriota</taxon>
        <taxon>Stenosarchaea group</taxon>
        <taxon>Methanomicrobia</taxon>
        <taxon>Methanomicrobiales</taxon>
        <taxon>Methanomicrobiaceae</taxon>
        <taxon>Methanofollis</taxon>
    </lineage>
</organism>
<dbReference type="InterPro" id="IPR045197">
    <property type="entry name" value="NUP210-like"/>
</dbReference>
<evidence type="ECO:0000313" key="6">
    <source>
        <dbReference type="Proteomes" id="UP001042704"/>
    </source>
</evidence>
<feature type="domain" description="BIG2" evidence="3">
    <location>
        <begin position="654"/>
        <end position="734"/>
    </location>
</feature>